<reference evidence="1 2" key="1">
    <citation type="submission" date="2017-02" db="EMBL/GenBank/DDBJ databases">
        <title>isolation and characterization of a novel temperate virus Aeropyrum globular virus 1 infecting hyperthermophilic archaeon Aeropyrum.</title>
        <authorList>
            <person name="Yumiya M."/>
            <person name="Yoshida T."/>
            <person name="Sako Y."/>
        </authorList>
    </citation>
    <scope>NUCLEOTIDE SEQUENCE [LARGE SCALE GENOMIC DNA]</scope>
    <source>
        <strain evidence="1 2">YK1-12-2013</strain>
    </source>
</reference>
<dbReference type="RefSeq" id="WP_010866301.1">
    <property type="nucleotide sequence ID" value="NZ_BDMD01000036.1"/>
</dbReference>
<gene>
    <name evidence="1" type="ORF">apy_06740</name>
</gene>
<name>A0A401H9D7_AERPX</name>
<accession>A0A401H9D7</accession>
<dbReference type="OMA" id="FINIYFC"/>
<organism evidence="1 2">
    <name type="scientific">Aeropyrum pernix</name>
    <dbReference type="NCBI Taxonomy" id="56636"/>
    <lineage>
        <taxon>Archaea</taxon>
        <taxon>Thermoproteota</taxon>
        <taxon>Thermoprotei</taxon>
        <taxon>Desulfurococcales</taxon>
        <taxon>Desulfurococcaceae</taxon>
        <taxon>Aeropyrum</taxon>
    </lineage>
</organism>
<sequence>MPKKEKIKFFDLVAKKYYETDNYEVEIKETKRGKFRFAKAKSPYTGKIFYRVLGKA</sequence>
<evidence type="ECO:0000313" key="2">
    <source>
        <dbReference type="Proteomes" id="UP000291213"/>
    </source>
</evidence>
<dbReference type="EMBL" id="BDMD01000036">
    <property type="protein sequence ID" value="GBF08949.1"/>
    <property type="molecule type" value="Genomic_DNA"/>
</dbReference>
<protein>
    <submittedName>
        <fullName evidence="1">Uncharacterized protein</fullName>
    </submittedName>
</protein>
<proteinExistence type="predicted"/>
<dbReference type="GeneID" id="54763141"/>
<dbReference type="OrthoDB" id="23408at2157"/>
<comment type="caution">
    <text evidence="1">The sequence shown here is derived from an EMBL/GenBank/DDBJ whole genome shotgun (WGS) entry which is preliminary data.</text>
</comment>
<dbReference type="Proteomes" id="UP000291213">
    <property type="component" value="Unassembled WGS sequence"/>
</dbReference>
<evidence type="ECO:0000313" key="1">
    <source>
        <dbReference type="EMBL" id="GBF08949.1"/>
    </source>
</evidence>
<dbReference type="AlphaFoldDB" id="A0A401H9D7"/>